<dbReference type="SUPFAM" id="SSF55031">
    <property type="entry name" value="Bacterial exopeptidase dimerisation domain"/>
    <property type="match status" value="1"/>
</dbReference>
<dbReference type="Gene3D" id="3.30.70.360">
    <property type="match status" value="1"/>
</dbReference>
<keyword evidence="2" id="KW-0479">Metal-binding</keyword>
<dbReference type="PANTHER" id="PTHR11014:SF63">
    <property type="entry name" value="METALLOPEPTIDASE, PUTATIVE (AFU_ORTHOLOGUE AFUA_6G09600)-RELATED"/>
    <property type="match status" value="1"/>
</dbReference>
<dbReference type="AlphaFoldDB" id="A0A2R4BML5"/>
<dbReference type="Gene3D" id="3.40.630.10">
    <property type="entry name" value="Zn peptidases"/>
    <property type="match status" value="1"/>
</dbReference>
<evidence type="ECO:0000259" key="3">
    <source>
        <dbReference type="Pfam" id="PF07687"/>
    </source>
</evidence>
<keyword evidence="5" id="KW-1185">Reference proteome</keyword>
<dbReference type="InterPro" id="IPR036264">
    <property type="entry name" value="Bact_exopeptidase_dim_dom"/>
</dbReference>
<dbReference type="InterPro" id="IPR002933">
    <property type="entry name" value="Peptidase_M20"/>
</dbReference>
<dbReference type="SUPFAM" id="SSF53187">
    <property type="entry name" value="Zn-dependent exopeptidases"/>
    <property type="match status" value="1"/>
</dbReference>
<dbReference type="GO" id="GO:0046872">
    <property type="term" value="F:metal ion binding"/>
    <property type="evidence" value="ECO:0007669"/>
    <property type="project" value="UniProtKB-KW"/>
</dbReference>
<name>A0A2R4BML5_THAAR</name>
<protein>
    <submittedName>
        <fullName evidence="4">N-acetyl-L,L-diaminopimelate deacetylase</fullName>
        <ecNumber evidence="4">3.5.1.47</ecNumber>
    </submittedName>
</protein>
<gene>
    <name evidence="4" type="ORF">Tharo_1520</name>
</gene>
<dbReference type="FunFam" id="3.30.70.360:FF:000001">
    <property type="entry name" value="N-acetyldiaminopimelate deacetylase"/>
    <property type="match status" value="1"/>
</dbReference>
<dbReference type="EC" id="3.5.1.47" evidence="4"/>
<dbReference type="PIRSF" id="PIRSF005962">
    <property type="entry name" value="Pept_M20D_amidohydro"/>
    <property type="match status" value="1"/>
</dbReference>
<keyword evidence="1 4" id="KW-0378">Hydrolase</keyword>
<dbReference type="Pfam" id="PF07687">
    <property type="entry name" value="M20_dimer"/>
    <property type="match status" value="1"/>
</dbReference>
<feature type="binding site" evidence="2">
    <location>
        <position position="103"/>
    </location>
    <ligand>
        <name>Mn(2+)</name>
        <dbReference type="ChEBI" id="CHEBI:29035"/>
        <label>2</label>
    </ligand>
</feature>
<organism evidence="4 5">
    <name type="scientific">Thauera aromatica K172</name>
    <dbReference type="NCBI Taxonomy" id="44139"/>
    <lineage>
        <taxon>Bacteria</taxon>
        <taxon>Pseudomonadati</taxon>
        <taxon>Pseudomonadota</taxon>
        <taxon>Betaproteobacteria</taxon>
        <taxon>Rhodocyclales</taxon>
        <taxon>Zoogloeaceae</taxon>
        <taxon>Thauera</taxon>
    </lineage>
</organism>
<keyword evidence="2" id="KW-0464">Manganese</keyword>
<dbReference type="Proteomes" id="UP000241885">
    <property type="component" value="Chromosome"/>
</dbReference>
<feature type="binding site" evidence="2">
    <location>
        <position position="360"/>
    </location>
    <ligand>
        <name>Mn(2+)</name>
        <dbReference type="ChEBI" id="CHEBI:29035"/>
        <label>2</label>
    </ligand>
</feature>
<proteinExistence type="predicted"/>
<dbReference type="GO" id="GO:0050118">
    <property type="term" value="F:N-acetyldiaminopimelate deacetylase activity"/>
    <property type="evidence" value="ECO:0007669"/>
    <property type="project" value="UniProtKB-EC"/>
</dbReference>
<dbReference type="KEGG" id="tak:Tharo_1520"/>
<dbReference type="NCBIfam" id="TIGR01891">
    <property type="entry name" value="amidohydrolases"/>
    <property type="match status" value="1"/>
</dbReference>
<dbReference type="RefSeq" id="WP_107220691.1">
    <property type="nucleotide sequence ID" value="NZ_CP028339.1"/>
</dbReference>
<dbReference type="GO" id="GO:0019877">
    <property type="term" value="P:diaminopimelate biosynthetic process"/>
    <property type="evidence" value="ECO:0007669"/>
    <property type="project" value="UniProtKB-ARBA"/>
</dbReference>
<feature type="domain" description="Peptidase M20 dimerisation" evidence="3">
    <location>
        <begin position="186"/>
        <end position="278"/>
    </location>
</feature>
<dbReference type="InterPro" id="IPR017439">
    <property type="entry name" value="Amidohydrolase"/>
</dbReference>
<feature type="binding site" evidence="2">
    <location>
        <position position="162"/>
    </location>
    <ligand>
        <name>Mn(2+)</name>
        <dbReference type="ChEBI" id="CHEBI:29035"/>
        <label>2</label>
    </ligand>
</feature>
<dbReference type="Pfam" id="PF01546">
    <property type="entry name" value="Peptidase_M20"/>
    <property type="match status" value="1"/>
</dbReference>
<evidence type="ECO:0000313" key="5">
    <source>
        <dbReference type="Proteomes" id="UP000241885"/>
    </source>
</evidence>
<sequence>MSVLEAVRPLHGKLTAIRRDLHAHPELAFKEHRTAELVARHLQQLGIETHCGIGGTGVVGVVRGGRGLRAIGLRADMDALAITERNTFAHASTVHGCMHACGHDGHTTMLLGAAEALAARRDFDGTVYLIFQPAEEGEGGAAAMIADGLFERFPMEAVFGMHNWPGMEAGSFAVHSGPVMASADRFDVCFTGVGAHAAMPHLGADPLLAGAAFVQAVQALVSRRVDPIDAAVVSVTRFHAGEAYNAIPDRAELCGTVRTFSAEVRDMLEQGLRQVAEGVAASHGVQLDFGYRRGYPPTLNTAPEAASCAEAARAVAGAGRVAVDGRPSMGAEDFAYYLEHKPGAYVWIGNGPGAGGCTLHNPNYDFNDEILSVGAAYWCELVRTLLAPAERGRG</sequence>
<comment type="cofactor">
    <cofactor evidence="2">
        <name>Mn(2+)</name>
        <dbReference type="ChEBI" id="CHEBI:29035"/>
    </cofactor>
    <text evidence="2">The Mn(2+) ion enhances activity.</text>
</comment>
<dbReference type="InterPro" id="IPR011650">
    <property type="entry name" value="Peptidase_M20_dimer"/>
</dbReference>
<evidence type="ECO:0000256" key="2">
    <source>
        <dbReference type="PIRSR" id="PIRSR005962-1"/>
    </source>
</evidence>
<reference evidence="4 5" key="1">
    <citation type="submission" date="2018-03" db="EMBL/GenBank/DDBJ databases">
        <title>Complete genome sequence of Thauera aromatica, a model organism for studying aromatic compound degradation under denitrifying conditions.</title>
        <authorList>
            <person name="Lo H.-Y."/>
            <person name="Goris T."/>
            <person name="Boll M."/>
            <person name="Mueller J.A."/>
        </authorList>
    </citation>
    <scope>NUCLEOTIDE SEQUENCE [LARGE SCALE GENOMIC DNA]</scope>
    <source>
        <strain evidence="4 5">K172</strain>
    </source>
</reference>
<evidence type="ECO:0000256" key="1">
    <source>
        <dbReference type="ARBA" id="ARBA00022801"/>
    </source>
</evidence>
<dbReference type="OrthoDB" id="8875216at2"/>
<accession>A0A2R4BML5</accession>
<feature type="binding site" evidence="2">
    <location>
        <position position="136"/>
    </location>
    <ligand>
        <name>Mn(2+)</name>
        <dbReference type="ChEBI" id="CHEBI:29035"/>
        <label>2</label>
    </ligand>
</feature>
<evidence type="ECO:0000313" key="4">
    <source>
        <dbReference type="EMBL" id="AVR88444.1"/>
    </source>
</evidence>
<dbReference type="PANTHER" id="PTHR11014">
    <property type="entry name" value="PEPTIDASE M20 FAMILY MEMBER"/>
    <property type="match status" value="1"/>
</dbReference>
<dbReference type="EMBL" id="CP028339">
    <property type="protein sequence ID" value="AVR88444.1"/>
    <property type="molecule type" value="Genomic_DNA"/>
</dbReference>
<feature type="binding site" evidence="2">
    <location>
        <position position="101"/>
    </location>
    <ligand>
        <name>Mn(2+)</name>
        <dbReference type="ChEBI" id="CHEBI:29035"/>
        <label>2</label>
    </ligand>
</feature>